<gene>
    <name evidence="1" type="ORF">SAMN05444170_6666</name>
</gene>
<dbReference type="Proteomes" id="UP000184096">
    <property type="component" value="Chromosome I"/>
</dbReference>
<dbReference type="AlphaFoldDB" id="A0A1M7UU21"/>
<evidence type="ECO:0000313" key="2">
    <source>
        <dbReference type="Proteomes" id="UP000184096"/>
    </source>
</evidence>
<proteinExistence type="predicted"/>
<accession>A0A1M7UU21</accession>
<sequence length="87" mass="9539">MGVNLCFDPTDTGVANLYPLRKPVPRFQPVDLSPAQQNPVLSQLAEHQQLHINEFIEDSKASGLMNQIIETLTMQGVRVAPPGSLSK</sequence>
<dbReference type="EMBL" id="LT670849">
    <property type="protein sequence ID" value="SHN86386.1"/>
    <property type="molecule type" value="Genomic_DNA"/>
</dbReference>
<reference evidence="2" key="1">
    <citation type="submission" date="2016-11" db="EMBL/GenBank/DDBJ databases">
        <authorList>
            <person name="Varghese N."/>
            <person name="Submissions S."/>
        </authorList>
    </citation>
    <scope>NUCLEOTIDE SEQUENCE [LARGE SCALE GENOMIC DNA]</scope>
    <source>
        <strain evidence="2">GAS401</strain>
    </source>
</reference>
<protein>
    <submittedName>
        <fullName evidence="1">Uncharacterized protein</fullName>
    </submittedName>
</protein>
<keyword evidence="2" id="KW-1185">Reference proteome</keyword>
<evidence type="ECO:0000313" key="1">
    <source>
        <dbReference type="EMBL" id="SHN86386.1"/>
    </source>
</evidence>
<name>A0A1M7UU21_9BRAD</name>
<organism evidence="1 2">
    <name type="scientific">Bradyrhizobium erythrophlei</name>
    <dbReference type="NCBI Taxonomy" id="1437360"/>
    <lineage>
        <taxon>Bacteria</taxon>
        <taxon>Pseudomonadati</taxon>
        <taxon>Pseudomonadota</taxon>
        <taxon>Alphaproteobacteria</taxon>
        <taxon>Hyphomicrobiales</taxon>
        <taxon>Nitrobacteraceae</taxon>
        <taxon>Bradyrhizobium</taxon>
    </lineage>
</organism>